<sequence length="291" mass="32669">MVQHSIENDRLRVVVADYGAELKEIQDKQGGRSVLWKGDPAHWARRAPLLFPCVGAHYQGQYRHLGQVYPMPRHGFARDMNFVCTYQSDHEVTHLLTDNTSTRECYPFHFKLEVTHRLEGESLVVIWRVENTGDGEMPFTIGGHPAFALEEEDGKEGYVLDFPGQQELKYLLIDPIEGHPNPRDVHPMPLQDGCYSLSDAFFAKDARIFDGAQFDEVILRKKDGTPLVALSAPGFPNFGIWSKPGAPFICLEPWIGRTDDVGFTGELMEKPGVLVAAPGDVLRAAYTIVVY</sequence>
<dbReference type="STRING" id="1528.SAMN04488579_12741"/>
<accession>A0A1H3J715</accession>
<organism evidence="1 2">
    <name type="scientific">Eubacterium barkeri</name>
    <name type="common">Clostridium barkeri</name>
    <dbReference type="NCBI Taxonomy" id="1528"/>
    <lineage>
        <taxon>Bacteria</taxon>
        <taxon>Bacillati</taxon>
        <taxon>Bacillota</taxon>
        <taxon>Clostridia</taxon>
        <taxon>Eubacteriales</taxon>
        <taxon>Eubacteriaceae</taxon>
        <taxon>Eubacterium</taxon>
    </lineage>
</organism>
<dbReference type="InterPro" id="IPR008183">
    <property type="entry name" value="Aldose_1/G6P_1-epimerase"/>
</dbReference>
<reference evidence="2" key="1">
    <citation type="submission" date="2016-10" db="EMBL/GenBank/DDBJ databases">
        <authorList>
            <person name="Varghese N."/>
            <person name="Submissions S."/>
        </authorList>
    </citation>
    <scope>NUCLEOTIDE SEQUENCE [LARGE SCALE GENOMIC DNA]</scope>
    <source>
        <strain evidence="2">VPI 5359</strain>
    </source>
</reference>
<dbReference type="InterPro" id="IPR014718">
    <property type="entry name" value="GH-type_carb-bd"/>
</dbReference>
<dbReference type="GO" id="GO:0016853">
    <property type="term" value="F:isomerase activity"/>
    <property type="evidence" value="ECO:0007669"/>
    <property type="project" value="InterPro"/>
</dbReference>
<name>A0A1H3J715_EUBBA</name>
<dbReference type="SUPFAM" id="SSF74650">
    <property type="entry name" value="Galactose mutarotase-like"/>
    <property type="match status" value="1"/>
</dbReference>
<dbReference type="RefSeq" id="WP_090246926.1">
    <property type="nucleotide sequence ID" value="NZ_FNOU01000027.1"/>
</dbReference>
<dbReference type="GO" id="GO:0005975">
    <property type="term" value="P:carbohydrate metabolic process"/>
    <property type="evidence" value="ECO:0007669"/>
    <property type="project" value="InterPro"/>
</dbReference>
<protein>
    <submittedName>
        <fullName evidence="1">Galactose mutarotase</fullName>
    </submittedName>
</protein>
<dbReference type="Pfam" id="PF01263">
    <property type="entry name" value="Aldose_epim"/>
    <property type="match status" value="1"/>
</dbReference>
<proteinExistence type="predicted"/>
<dbReference type="EMBL" id="FNOU01000027">
    <property type="protein sequence ID" value="SDY35702.1"/>
    <property type="molecule type" value="Genomic_DNA"/>
</dbReference>
<dbReference type="GO" id="GO:0030246">
    <property type="term" value="F:carbohydrate binding"/>
    <property type="evidence" value="ECO:0007669"/>
    <property type="project" value="InterPro"/>
</dbReference>
<evidence type="ECO:0000313" key="2">
    <source>
        <dbReference type="Proteomes" id="UP000199652"/>
    </source>
</evidence>
<dbReference type="AlphaFoldDB" id="A0A1H3J715"/>
<dbReference type="Gene3D" id="2.70.98.10">
    <property type="match status" value="1"/>
</dbReference>
<dbReference type="InterPro" id="IPR037481">
    <property type="entry name" value="LacX"/>
</dbReference>
<dbReference type="Proteomes" id="UP000199652">
    <property type="component" value="Unassembled WGS sequence"/>
</dbReference>
<dbReference type="OrthoDB" id="9795355at2"/>
<gene>
    <name evidence="1" type="ORF">SAMN04488579_12741</name>
</gene>
<keyword evidence="2" id="KW-1185">Reference proteome</keyword>
<evidence type="ECO:0000313" key="1">
    <source>
        <dbReference type="EMBL" id="SDY35702.1"/>
    </source>
</evidence>
<dbReference type="InterPro" id="IPR011013">
    <property type="entry name" value="Gal_mutarotase_sf_dom"/>
</dbReference>
<dbReference type="CDD" id="cd09024">
    <property type="entry name" value="Aldose_epim_lacX"/>
    <property type="match status" value="1"/>
</dbReference>